<feature type="transmembrane region" description="Helical" evidence="2">
    <location>
        <begin position="84"/>
        <end position="105"/>
    </location>
</feature>
<evidence type="ECO:0000256" key="2">
    <source>
        <dbReference type="SAM" id="Phobius"/>
    </source>
</evidence>
<feature type="compositionally biased region" description="Basic residues" evidence="1">
    <location>
        <begin position="51"/>
        <end position="64"/>
    </location>
</feature>
<dbReference type="Pfam" id="PF11947">
    <property type="entry name" value="DUF3464"/>
    <property type="match status" value="1"/>
</dbReference>
<feature type="compositionally biased region" description="Basic and acidic residues" evidence="1">
    <location>
        <begin position="1"/>
        <end position="28"/>
    </location>
</feature>
<accession>A0A964BPX7</accession>
<keyword evidence="2" id="KW-0472">Membrane</keyword>
<evidence type="ECO:0000256" key="1">
    <source>
        <dbReference type="SAM" id="MobiDB-lite"/>
    </source>
</evidence>
<protein>
    <submittedName>
        <fullName evidence="3">PAM68 family protein</fullName>
    </submittedName>
</protein>
<feature type="compositionally biased region" description="Polar residues" evidence="1">
    <location>
        <begin position="29"/>
        <end position="40"/>
    </location>
</feature>
<feature type="transmembrane region" description="Helical" evidence="2">
    <location>
        <begin position="117"/>
        <end position="138"/>
    </location>
</feature>
<dbReference type="AlphaFoldDB" id="A0A964BPX7"/>
<dbReference type="RefSeq" id="WP_229639215.1">
    <property type="nucleotide sequence ID" value="NZ_JADWDC010000007.1"/>
</dbReference>
<sequence>MPSDSKRGRLPFEPRNNNKKDKKKKDSPETASDLTDTSIKQPKKATPVAAKSKKKSKSTPRNSRRNSNLSAIPDVVSKRMGKRMAVFCGIPSVLGMSSLFIFYWLKIKEVIELPPYVALAVSFGFLGLGVLGLSYGLFSACWDEDRAGTLMGFNEFKVNLGRTKDAWKASKNADG</sequence>
<dbReference type="PANTHER" id="PTHR34575">
    <property type="entry name" value="PROTEIN PAM68, CHLOROPLASTIC"/>
    <property type="match status" value="1"/>
</dbReference>
<name>A0A964BPX7_9CYAN</name>
<reference evidence="3" key="1">
    <citation type="journal article" date="2021" name="Antonie Van Leeuwenhoek">
        <title>Draft genome and description of Waterburya agarophytonicola gen. nov. sp. nov. (Pleurocapsales, Cyanobacteria): a seaweed symbiont.</title>
        <authorList>
            <person name="Bonthond G."/>
            <person name="Shalygin S."/>
            <person name="Bayer T."/>
            <person name="Weinberger F."/>
        </authorList>
    </citation>
    <scope>NUCLEOTIDE SEQUENCE</scope>
    <source>
        <strain evidence="3">KI4</strain>
    </source>
</reference>
<feature type="region of interest" description="Disordered" evidence="1">
    <location>
        <begin position="1"/>
        <end position="72"/>
    </location>
</feature>
<keyword evidence="2" id="KW-1133">Transmembrane helix</keyword>
<dbReference type="InterPro" id="IPR021855">
    <property type="entry name" value="PAM68-like"/>
</dbReference>
<evidence type="ECO:0000313" key="3">
    <source>
        <dbReference type="EMBL" id="MCC0176177.1"/>
    </source>
</evidence>
<keyword evidence="2" id="KW-0812">Transmembrane</keyword>
<organism evidence="3 4">
    <name type="scientific">Waterburya agarophytonicola KI4</name>
    <dbReference type="NCBI Taxonomy" id="2874699"/>
    <lineage>
        <taxon>Bacteria</taxon>
        <taxon>Bacillati</taxon>
        <taxon>Cyanobacteriota</taxon>
        <taxon>Cyanophyceae</taxon>
        <taxon>Pleurocapsales</taxon>
        <taxon>Hyellaceae</taxon>
        <taxon>Waterburya</taxon>
        <taxon>Waterburya agarophytonicola</taxon>
    </lineage>
</organism>
<dbReference type="PANTHER" id="PTHR34575:SF1">
    <property type="entry name" value="PROTEIN PAM68, CHLOROPLASTIC"/>
    <property type="match status" value="1"/>
</dbReference>
<keyword evidence="4" id="KW-1185">Reference proteome</keyword>
<comment type="caution">
    <text evidence="3">The sequence shown here is derived from an EMBL/GenBank/DDBJ whole genome shotgun (WGS) entry which is preliminary data.</text>
</comment>
<proteinExistence type="predicted"/>
<gene>
    <name evidence="3" type="ORF">I4641_04200</name>
</gene>
<dbReference type="EMBL" id="JADWDC010000007">
    <property type="protein sequence ID" value="MCC0176177.1"/>
    <property type="molecule type" value="Genomic_DNA"/>
</dbReference>
<dbReference type="Proteomes" id="UP000729733">
    <property type="component" value="Unassembled WGS sequence"/>
</dbReference>
<evidence type="ECO:0000313" key="4">
    <source>
        <dbReference type="Proteomes" id="UP000729733"/>
    </source>
</evidence>